<dbReference type="EMBL" id="PVTJ01000005">
    <property type="protein sequence ID" value="PRY58333.1"/>
    <property type="molecule type" value="Genomic_DNA"/>
</dbReference>
<sequence>MFAFGYLAWVAAHPLSILLLGHCHVSDRASLAIALLMYGLVLAVLSLVWRSCLTTVREAAWLDAGGGGPVAHRESAGPGRRGTVALQFGAWVCAGRAPPLPA</sequence>
<gene>
    <name evidence="2" type="ORF">B0I28_10546</name>
</gene>
<proteinExistence type="predicted"/>
<evidence type="ECO:0000256" key="1">
    <source>
        <dbReference type="SAM" id="Phobius"/>
    </source>
</evidence>
<evidence type="ECO:0000313" key="3">
    <source>
        <dbReference type="Proteomes" id="UP000238176"/>
    </source>
</evidence>
<keyword evidence="1" id="KW-0812">Transmembrane</keyword>
<dbReference type="Proteomes" id="UP000238176">
    <property type="component" value="Unassembled WGS sequence"/>
</dbReference>
<comment type="caution">
    <text evidence="2">The sequence shown here is derived from an EMBL/GenBank/DDBJ whole genome shotgun (WGS) entry which is preliminary data.</text>
</comment>
<keyword evidence="3" id="KW-1185">Reference proteome</keyword>
<organism evidence="2 3">
    <name type="scientific">Glycomyces artemisiae</name>
    <dbReference type="NCBI Taxonomy" id="1076443"/>
    <lineage>
        <taxon>Bacteria</taxon>
        <taxon>Bacillati</taxon>
        <taxon>Actinomycetota</taxon>
        <taxon>Actinomycetes</taxon>
        <taxon>Glycomycetales</taxon>
        <taxon>Glycomycetaceae</taxon>
        <taxon>Glycomyces</taxon>
    </lineage>
</organism>
<keyword evidence="1" id="KW-1133">Transmembrane helix</keyword>
<dbReference type="OrthoDB" id="9924633at2"/>
<feature type="transmembrane region" description="Helical" evidence="1">
    <location>
        <begin position="6"/>
        <end position="23"/>
    </location>
</feature>
<protein>
    <submittedName>
        <fullName evidence="2">Uncharacterized protein</fullName>
    </submittedName>
</protein>
<keyword evidence="1" id="KW-0472">Membrane</keyword>
<dbReference type="AlphaFoldDB" id="A0A2T0UK74"/>
<evidence type="ECO:0000313" key="2">
    <source>
        <dbReference type="EMBL" id="PRY58333.1"/>
    </source>
</evidence>
<accession>A0A2T0UK74</accession>
<reference evidence="2 3" key="1">
    <citation type="submission" date="2018-03" db="EMBL/GenBank/DDBJ databases">
        <title>Genomic Encyclopedia of Type Strains, Phase III (KMG-III): the genomes of soil and plant-associated and newly described type strains.</title>
        <authorList>
            <person name="Whitman W."/>
        </authorList>
    </citation>
    <scope>NUCLEOTIDE SEQUENCE [LARGE SCALE GENOMIC DNA]</scope>
    <source>
        <strain evidence="2 3">CGMCC 4.7067</strain>
    </source>
</reference>
<feature type="transmembrane region" description="Helical" evidence="1">
    <location>
        <begin position="30"/>
        <end position="49"/>
    </location>
</feature>
<dbReference type="RefSeq" id="WP_106364422.1">
    <property type="nucleotide sequence ID" value="NZ_PVTJ01000005.1"/>
</dbReference>
<name>A0A2T0UK74_9ACTN</name>